<evidence type="ECO:0000313" key="2">
    <source>
        <dbReference type="Proteomes" id="UP000002412"/>
    </source>
</evidence>
<gene>
    <name evidence="1" type="ordered locus">YpsIP31758_4061</name>
</gene>
<accession>A0A0U1QYZ9</accession>
<dbReference type="KEGG" id="ypi:YpsIP31758_4061"/>
<name>A0A0U1QYZ9_YERP3</name>
<reference evidence="1 2" key="1">
    <citation type="journal article" date="2007" name="PLoS Genet.">
        <title>The complete genome sequence of Yersinia pseudotuberculosis IP31758, the causative agent of Far East scarlet-like fever.</title>
        <authorList>
            <person name="Eppinger M."/>
            <person name="Rosovitz M.J."/>
            <person name="Fricke W.F."/>
            <person name="Rasko D.A."/>
            <person name="Kokorina G."/>
            <person name="Fayolle C."/>
            <person name="Lindler L.E."/>
            <person name="Carniel E."/>
            <person name="Ravel J."/>
        </authorList>
    </citation>
    <scope>NUCLEOTIDE SEQUENCE [LARGE SCALE GENOMIC DNA]</scope>
    <source>
        <strain evidence="1 2">IP 31758</strain>
    </source>
</reference>
<dbReference type="AlphaFoldDB" id="A0A0U1QYZ9"/>
<organism evidence="1 2">
    <name type="scientific">Yersinia pseudotuberculosis serotype O:1b (strain IP 31758)</name>
    <dbReference type="NCBI Taxonomy" id="349747"/>
    <lineage>
        <taxon>Bacteria</taxon>
        <taxon>Pseudomonadati</taxon>
        <taxon>Pseudomonadota</taxon>
        <taxon>Gammaproteobacteria</taxon>
        <taxon>Enterobacterales</taxon>
        <taxon>Yersiniaceae</taxon>
        <taxon>Yersinia</taxon>
    </lineage>
</organism>
<dbReference type="Proteomes" id="UP000002412">
    <property type="component" value="Chromosome"/>
</dbReference>
<proteinExistence type="predicted"/>
<protein>
    <submittedName>
        <fullName evidence="1">Uncharacterized protein</fullName>
    </submittedName>
</protein>
<evidence type="ECO:0000313" key="1">
    <source>
        <dbReference type="EMBL" id="ABS47987.1"/>
    </source>
</evidence>
<dbReference type="HOGENOM" id="CLU_3368155_0_0_6"/>
<sequence length="35" mass="3945">MQRGKLAGFPTYIIKNLKHRFNPIDSGSASRETIP</sequence>
<dbReference type="EMBL" id="CP000720">
    <property type="protein sequence ID" value="ABS47987.1"/>
    <property type="molecule type" value="Genomic_DNA"/>
</dbReference>